<dbReference type="CDD" id="cd18773">
    <property type="entry name" value="PDC1_HK_sensor"/>
    <property type="match status" value="1"/>
</dbReference>
<keyword evidence="2" id="KW-0812">Transmembrane</keyword>
<organism evidence="4 5">
    <name type="scientific">Bodo saltans</name>
    <name type="common">Flagellated protozoan</name>
    <dbReference type="NCBI Taxonomy" id="75058"/>
    <lineage>
        <taxon>Eukaryota</taxon>
        <taxon>Discoba</taxon>
        <taxon>Euglenozoa</taxon>
        <taxon>Kinetoplastea</taxon>
        <taxon>Metakinetoplastina</taxon>
        <taxon>Eubodonida</taxon>
        <taxon>Bodonidae</taxon>
        <taxon>Bodo</taxon>
    </lineage>
</organism>
<accession>A0A0S4JQL0</accession>
<feature type="compositionally biased region" description="Low complexity" evidence="1">
    <location>
        <begin position="676"/>
        <end position="690"/>
    </location>
</feature>
<dbReference type="SUPFAM" id="SSF53300">
    <property type="entry name" value="vWA-like"/>
    <property type="match status" value="1"/>
</dbReference>
<dbReference type="InterPro" id="IPR051173">
    <property type="entry name" value="Ca_channel_alpha-2/delta"/>
</dbReference>
<feature type="region of interest" description="Disordered" evidence="1">
    <location>
        <begin position="669"/>
        <end position="743"/>
    </location>
</feature>
<dbReference type="VEuPathDB" id="TriTrypDB:BSAL_44765"/>
<feature type="compositionally biased region" description="Polar residues" evidence="1">
    <location>
        <begin position="796"/>
        <end position="827"/>
    </location>
</feature>
<dbReference type="InterPro" id="IPR002035">
    <property type="entry name" value="VWF_A"/>
</dbReference>
<feature type="compositionally biased region" description="Polar residues" evidence="1">
    <location>
        <begin position="904"/>
        <end position="919"/>
    </location>
</feature>
<evidence type="ECO:0000313" key="4">
    <source>
        <dbReference type="EMBL" id="CUG93785.1"/>
    </source>
</evidence>
<feature type="compositionally biased region" description="Low complexity" evidence="1">
    <location>
        <begin position="884"/>
        <end position="894"/>
    </location>
</feature>
<protein>
    <submittedName>
        <fullName evidence="4">Membrane-associated protein, putative</fullName>
    </submittedName>
</protein>
<dbReference type="EMBL" id="CYKH01002194">
    <property type="protein sequence ID" value="CUG93785.1"/>
    <property type="molecule type" value="Genomic_DNA"/>
</dbReference>
<keyword evidence="2" id="KW-0472">Membrane</keyword>
<feature type="domain" description="VWFA" evidence="3">
    <location>
        <begin position="204"/>
        <end position="395"/>
    </location>
</feature>
<gene>
    <name evidence="4" type="ORF">BSAL_44765</name>
</gene>
<feature type="transmembrane region" description="Helical" evidence="2">
    <location>
        <begin position="1063"/>
        <end position="1083"/>
    </location>
</feature>
<reference evidence="5" key="1">
    <citation type="submission" date="2015-09" db="EMBL/GenBank/DDBJ databases">
        <authorList>
            <consortium name="Pathogen Informatics"/>
        </authorList>
    </citation>
    <scope>NUCLEOTIDE SEQUENCE [LARGE SCALE GENOMIC DNA]</scope>
    <source>
        <strain evidence="5">Lake Konstanz</strain>
    </source>
</reference>
<proteinExistence type="predicted"/>
<dbReference type="PANTHER" id="PTHR10166">
    <property type="entry name" value="VOLTAGE-DEPENDENT CALCIUM CHANNEL SUBUNIT ALPHA-2/DELTA-RELATED"/>
    <property type="match status" value="1"/>
</dbReference>
<feature type="compositionally biased region" description="Polar residues" evidence="1">
    <location>
        <begin position="691"/>
        <end position="743"/>
    </location>
</feature>
<feature type="region of interest" description="Disordered" evidence="1">
    <location>
        <begin position="796"/>
        <end position="850"/>
    </location>
</feature>
<feature type="compositionally biased region" description="Low complexity" evidence="1">
    <location>
        <begin position="926"/>
        <end position="942"/>
    </location>
</feature>
<keyword evidence="5" id="KW-1185">Reference proteome</keyword>
<dbReference type="PANTHER" id="PTHR10166:SF37">
    <property type="entry name" value="STOLID, ISOFORM H"/>
    <property type="match status" value="1"/>
</dbReference>
<dbReference type="Gene3D" id="3.40.50.410">
    <property type="entry name" value="von Willebrand factor, type A domain"/>
    <property type="match status" value="1"/>
</dbReference>
<evidence type="ECO:0000313" key="5">
    <source>
        <dbReference type="Proteomes" id="UP000051952"/>
    </source>
</evidence>
<dbReference type="Proteomes" id="UP000051952">
    <property type="component" value="Unassembled WGS sequence"/>
</dbReference>
<sequence length="1517" mass="158432">MKQCKSRRCFTCASHFVLMIIFGVFTTTISHAATLSEVMDMREANLRALVNATEGLFAARCFNTNCVSSASSTASGCSFSACGGNTLLQRAMKCNSNFGTDSLLCGPGCSGLLRSTASSVVTVASGATNNAEASTFVCSTSSLTPVFEDLYENHNVAGWQCVVSNTGVTRSYPAAYQTSNSSCSAPPDARQASWYVTASTGSKDVVFVCDFSGSMTTADGGPNGMTRAAAMKIGVISLLGSLGPNDRFNIICFSTTYTVLGPAGSLLAGTAANILAMQNALKAFAVGGGTVYAAPFSAALALMKSTTSTGCARIVMFLSDGAPSDSPTTITTAIATGQTALGTNRARIFTYSLSTAFTPALLQSIACTNGGMWNQIVDASSASSPMQQYYRFQAAGIVNGEPQWTAPYTSLRGQGSVVTVSIAYFDRSVSPKVFAGVAAIDVLMSELLNVGTLSQITTQATTRNSQCLTYDLTECQMQKLRNEANFVCPSPAPALSACTSTYISVPTCTSSGLANVTSLDQVMCSSSSTPTAAEMTCCSVNRCREKTQVGTVSLSTTISPSEEAASISRTSSGMSSITGSRSLSVSPSAFTESKSSSRVSSYSLSLSTICSATRFSFTMTMSVTSPIVQISQSATFTVILTLTSTLSPSHPTAPTLTTSRLSSALGSISQLPRWPTPSSSPAISTTQSASVAVTPTQSVSKSTTVTPTRSASMSATVTPTRSASMSATVAPTRSASMSATVTPTRSASMSATVAPTRSASMSATVTTTRSASMSATVAPTRSASMSATVAPTRSASMSATVTTTRSASMSATVTPTRSASMSATVTPTRSASMSATVTTTTTRSASMSATVTPTRSALMFATVTTTTTRSASMSATVTTTRSASMSATVTTTRSDSVAVAPTQRAPTNRLSESATSTPESLRRVFSDSSSVPTTSSISLSTPMSMKTSKASIAQLPTQLWASRSSSRVYWHTVTLSTKHATESPGLARTSSHHTPSDGNIIITTSTSHPFTPTVNIALGSGRGDRSSAPVSATASLQYSRQVPPNIAAITLVSGDTPSKTQCFVGIIVILLALYGALLLAVWLHKCGVLVREEEALPLAEAPCSHFVRCAALHHVYASALVVPCDASCAATHAMECATHVTVIACLYSMLVYTTAPSGLAEGVGVATLSAIIATMCVRVFTARLGWSHMVVGKASEKYGSFTPSTTPDENEDTFVVVFQEADKEAAEVTEDTESPVPRAQAAAMPPLPDAWYRRQVLDDPRRVNTGLHDHDNIADFFDDIEVNEAEGCDQQADATFLNPFGNEVSNDLWDLDVDVINIAQEHLDQLVATTAPPPPRRCFLPTAGTSIYFDDDIDLASTTHDDAAGGMDVLEASFSLSHTSWVHDPLHEDAEVEHVSDAKHMSADVSPAQVDCLSSSSSLDKAMPIGRHKRVGIPATAASRHSRSNSSSTDEGSIVVIVADSSEAVPLTDDSLRNFRVHMLQCSCCQRLSALCCSARWSYHATTSAMCFPRPLPSVCL</sequence>
<dbReference type="PROSITE" id="PS50234">
    <property type="entry name" value="VWFA"/>
    <property type="match status" value="1"/>
</dbReference>
<evidence type="ECO:0000259" key="3">
    <source>
        <dbReference type="PROSITE" id="PS50234"/>
    </source>
</evidence>
<evidence type="ECO:0000256" key="1">
    <source>
        <dbReference type="SAM" id="MobiDB-lite"/>
    </source>
</evidence>
<dbReference type="GO" id="GO:0005891">
    <property type="term" value="C:voltage-gated calcium channel complex"/>
    <property type="evidence" value="ECO:0007669"/>
    <property type="project" value="TreeGrafter"/>
</dbReference>
<dbReference type="InterPro" id="IPR036465">
    <property type="entry name" value="vWFA_dom_sf"/>
</dbReference>
<feature type="region of interest" description="Disordered" evidence="1">
    <location>
        <begin position="884"/>
        <end position="942"/>
    </location>
</feature>
<dbReference type="OrthoDB" id="10054666at2759"/>
<dbReference type="Pfam" id="PF13519">
    <property type="entry name" value="VWA_2"/>
    <property type="match status" value="1"/>
</dbReference>
<keyword evidence="2" id="KW-1133">Transmembrane helix</keyword>
<dbReference type="SMART" id="SM00327">
    <property type="entry name" value="VWA"/>
    <property type="match status" value="1"/>
</dbReference>
<evidence type="ECO:0000256" key="2">
    <source>
        <dbReference type="SAM" id="Phobius"/>
    </source>
</evidence>
<dbReference type="GO" id="GO:0005245">
    <property type="term" value="F:voltage-gated calcium channel activity"/>
    <property type="evidence" value="ECO:0007669"/>
    <property type="project" value="TreeGrafter"/>
</dbReference>
<name>A0A0S4JQL0_BODSA</name>
<feature type="compositionally biased region" description="Low complexity" evidence="1">
    <location>
        <begin position="828"/>
        <end position="850"/>
    </location>
</feature>